<dbReference type="InterPro" id="IPR005182">
    <property type="entry name" value="YdbS-like_PH"/>
</dbReference>
<keyword evidence="1" id="KW-0472">Membrane</keyword>
<feature type="transmembrane region" description="Helical" evidence="1">
    <location>
        <begin position="12"/>
        <end position="31"/>
    </location>
</feature>
<name>A0A928KTP8_9FIRM</name>
<sequence>MEFGLGKNSIRLWRIWGTLAALPACFVSGIAAALFPIAGIILCIIFIAIYLLYYFWYTPRLFRSSSAGLQNGRLTWRTGVLFSVRISLRLETILTASISRTPLQSLLGLCTLSVRPVGAPISLRQLAESDARELLRRIEEAADD</sequence>
<evidence type="ECO:0000313" key="4">
    <source>
        <dbReference type="Proteomes" id="UP000754750"/>
    </source>
</evidence>
<dbReference type="AlphaFoldDB" id="A0A928KTP8"/>
<proteinExistence type="predicted"/>
<reference evidence="3" key="1">
    <citation type="submission" date="2019-04" db="EMBL/GenBank/DDBJ databases">
        <title>Evolution of Biomass-Degrading Anaerobic Consortia Revealed by Metagenomics.</title>
        <authorList>
            <person name="Peng X."/>
        </authorList>
    </citation>
    <scope>NUCLEOTIDE SEQUENCE</scope>
    <source>
        <strain evidence="3">SIG551</strain>
    </source>
</reference>
<evidence type="ECO:0000259" key="2">
    <source>
        <dbReference type="Pfam" id="PF03703"/>
    </source>
</evidence>
<comment type="caution">
    <text evidence="3">The sequence shown here is derived from an EMBL/GenBank/DDBJ whole genome shotgun (WGS) entry which is preliminary data.</text>
</comment>
<dbReference type="Proteomes" id="UP000754750">
    <property type="component" value="Unassembled WGS sequence"/>
</dbReference>
<organism evidence="3 4">
    <name type="scientific">Faecalispora sporosphaeroides</name>
    <dbReference type="NCBI Taxonomy" id="1549"/>
    <lineage>
        <taxon>Bacteria</taxon>
        <taxon>Bacillati</taxon>
        <taxon>Bacillota</taxon>
        <taxon>Clostridia</taxon>
        <taxon>Eubacteriales</taxon>
        <taxon>Oscillospiraceae</taxon>
        <taxon>Faecalispora</taxon>
    </lineage>
</organism>
<dbReference type="Pfam" id="PF03703">
    <property type="entry name" value="bPH_2"/>
    <property type="match status" value="1"/>
</dbReference>
<keyword evidence="1" id="KW-0812">Transmembrane</keyword>
<protein>
    <submittedName>
        <fullName evidence="3">PH domain-containing protein</fullName>
    </submittedName>
</protein>
<gene>
    <name evidence="3" type="ORF">E7512_13020</name>
</gene>
<evidence type="ECO:0000313" key="3">
    <source>
        <dbReference type="EMBL" id="MBE6834473.1"/>
    </source>
</evidence>
<accession>A0A928KTP8</accession>
<evidence type="ECO:0000256" key="1">
    <source>
        <dbReference type="SAM" id="Phobius"/>
    </source>
</evidence>
<feature type="domain" description="YdbS-like PH" evidence="2">
    <location>
        <begin position="69"/>
        <end position="138"/>
    </location>
</feature>
<dbReference type="EMBL" id="SVNY01000007">
    <property type="protein sequence ID" value="MBE6834473.1"/>
    <property type="molecule type" value="Genomic_DNA"/>
</dbReference>
<feature type="transmembrane region" description="Helical" evidence="1">
    <location>
        <begin position="37"/>
        <end position="56"/>
    </location>
</feature>
<keyword evidence="1" id="KW-1133">Transmembrane helix</keyword>